<dbReference type="GO" id="GO:0005789">
    <property type="term" value="C:endoplasmic reticulum membrane"/>
    <property type="evidence" value="ECO:0007669"/>
    <property type="project" value="UniProtKB-SubCell"/>
</dbReference>
<evidence type="ECO:0000259" key="12">
    <source>
        <dbReference type="Pfam" id="PF01694"/>
    </source>
</evidence>
<evidence type="ECO:0000256" key="6">
    <source>
        <dbReference type="ARBA" id="ARBA00022824"/>
    </source>
</evidence>
<dbReference type="SUPFAM" id="SSF144091">
    <property type="entry name" value="Rhomboid-like"/>
    <property type="match status" value="1"/>
</dbReference>
<feature type="transmembrane region" description="Helical" evidence="11">
    <location>
        <begin position="673"/>
        <end position="692"/>
    </location>
</feature>
<evidence type="ECO:0000256" key="9">
    <source>
        <dbReference type="ARBA" id="ARBA00023136"/>
    </source>
</evidence>
<dbReference type="GO" id="GO:0004252">
    <property type="term" value="F:serine-type endopeptidase activity"/>
    <property type="evidence" value="ECO:0007669"/>
    <property type="project" value="InterPro"/>
</dbReference>
<sequence length="755" mass="86382">MSEVRRDSTSSLQRKKPPWLKLDIPVPVSVAMPEEPTFVQPFKRQAFLRSISMPAENTRIPSPPNEVRRPMLQRQTSITQTIRRGTADWFGVSKDSDATQKWQRKSLRHCSQRYGKLKPQVIREMDLPSQDNISLTSTETPPPLYVGPCQLGMQKIVDPLARGRAFRMADDNDGYSIPHTPITPGATSLCSFTSSRSGFNRLPRRRKRESVAKMSFRAAAALVKGRSVKDSTLRRAQRRSFTPASFLEEDTVDFPDELDTSFFAREGVLHEELSTYPDEVFESPSEAAIKDSEVKPQDQADLTGGALDKNELERSHLMLPLERGWRKQKEGTLPQPKVRLRQEVVSMSPQRRGQRIAVPVRKLFAKEKRPYGLGMVGRLTNRTYRKRIDSYVKRQIEDMDDHRPFFTYWVTFVHSLITILAVCIYGIAPVGFSQHETVDSVLMNRGIYENVKYVQQENFWIGPSSEALIHLGAKFSPCMRQDQQVHNFISATREKEKHSACCVRNDKSGCVQTSEEECSICTKNSAGNYTNHLHMDCVITGRPCCIGTKGRCEITSREYCDFMRGYFHEEATLCSQMTILRDLEKLAGWHRISIIYLLSGITGNLASAIFLPYRAEVGPAGSQFGILACLFVELFQSWQILARPWRAFFKLLAVVLFLFAFGLLPWIDNFAHISGFISGLFLSFAFLPYISFGKFDLYRKRCQIIVFQLIFIGLFSGLVILFYFYPIKCEWCEFLTCIPFTDKFCEKYDLDAQLH</sequence>
<evidence type="ECO:0000256" key="3">
    <source>
        <dbReference type="ARBA" id="ARBA00004653"/>
    </source>
</evidence>
<dbReference type="Proteomes" id="UP000031443">
    <property type="component" value="Unassembled WGS sequence"/>
</dbReference>
<gene>
    <name evidence="14" type="ORF">UY3_03230</name>
</gene>
<keyword evidence="15" id="KW-1185">Reference proteome</keyword>
<keyword evidence="8" id="KW-0333">Golgi apparatus</keyword>
<feature type="domain" description="Inactive rhomboid protein 1/2 N-terminal" evidence="13">
    <location>
        <begin position="92"/>
        <end position="285"/>
    </location>
</feature>
<dbReference type="GO" id="GO:0000139">
    <property type="term" value="C:Golgi membrane"/>
    <property type="evidence" value="ECO:0007669"/>
    <property type="project" value="UniProtKB-SubCell"/>
</dbReference>
<feature type="transmembrane region" description="Helical" evidence="11">
    <location>
        <begin position="647"/>
        <end position="667"/>
    </location>
</feature>
<organism evidence="14 15">
    <name type="scientific">Chelonia mydas</name>
    <name type="common">Green sea-turtle</name>
    <name type="synonym">Chelonia agassizi</name>
    <dbReference type="NCBI Taxonomy" id="8469"/>
    <lineage>
        <taxon>Eukaryota</taxon>
        <taxon>Metazoa</taxon>
        <taxon>Chordata</taxon>
        <taxon>Craniata</taxon>
        <taxon>Vertebrata</taxon>
        <taxon>Euteleostomi</taxon>
        <taxon>Archelosauria</taxon>
        <taxon>Testudinata</taxon>
        <taxon>Testudines</taxon>
        <taxon>Cryptodira</taxon>
        <taxon>Durocryptodira</taxon>
        <taxon>Americhelydia</taxon>
        <taxon>Chelonioidea</taxon>
        <taxon>Cheloniidae</taxon>
        <taxon>Chelonia</taxon>
    </lineage>
</organism>
<dbReference type="InterPro" id="IPR035952">
    <property type="entry name" value="Rhomboid-like_sf"/>
</dbReference>
<feature type="domain" description="Peptidase S54 rhomboid" evidence="12">
    <location>
        <begin position="572"/>
        <end position="687"/>
    </location>
</feature>
<evidence type="ECO:0000256" key="8">
    <source>
        <dbReference type="ARBA" id="ARBA00023034"/>
    </source>
</evidence>
<evidence type="ECO:0000256" key="1">
    <source>
        <dbReference type="ARBA" id="ARBA00002661"/>
    </source>
</evidence>
<dbReference type="Pfam" id="PF12595">
    <property type="entry name" value="iRhom1-2_N"/>
    <property type="match status" value="1"/>
</dbReference>
<dbReference type="PANTHER" id="PTHR45965:SF4">
    <property type="entry name" value="INACTIVE RHOMBOID PROTEIN 1"/>
    <property type="match status" value="1"/>
</dbReference>
<comment type="function">
    <text evidence="1 11">Regulates ADAM17 protease, a sheddase of the epidermal growth factor (EGF) receptor ligands and TNF, thereby plays a role in sleep, cell survival, proliferation, migration and inflammation. Does not exhibit any protease activity on its own.</text>
</comment>
<evidence type="ECO:0000313" key="15">
    <source>
        <dbReference type="Proteomes" id="UP000031443"/>
    </source>
</evidence>
<reference evidence="15" key="1">
    <citation type="journal article" date="2013" name="Nat. Genet.">
        <title>The draft genomes of soft-shell turtle and green sea turtle yield insights into the development and evolution of the turtle-specific body plan.</title>
        <authorList>
            <person name="Wang Z."/>
            <person name="Pascual-Anaya J."/>
            <person name="Zadissa A."/>
            <person name="Li W."/>
            <person name="Niimura Y."/>
            <person name="Huang Z."/>
            <person name="Li C."/>
            <person name="White S."/>
            <person name="Xiong Z."/>
            <person name="Fang D."/>
            <person name="Wang B."/>
            <person name="Ming Y."/>
            <person name="Chen Y."/>
            <person name="Zheng Y."/>
            <person name="Kuraku S."/>
            <person name="Pignatelli M."/>
            <person name="Herrero J."/>
            <person name="Beal K."/>
            <person name="Nozawa M."/>
            <person name="Li Q."/>
            <person name="Wang J."/>
            <person name="Zhang H."/>
            <person name="Yu L."/>
            <person name="Shigenobu S."/>
            <person name="Wang J."/>
            <person name="Liu J."/>
            <person name="Flicek P."/>
            <person name="Searle S."/>
            <person name="Wang J."/>
            <person name="Kuratani S."/>
            <person name="Yin Y."/>
            <person name="Aken B."/>
            <person name="Zhang G."/>
            <person name="Irie N."/>
        </authorList>
    </citation>
    <scope>NUCLEOTIDE SEQUENCE [LARGE SCALE GENOMIC DNA]</scope>
</reference>
<proteinExistence type="inferred from homology"/>
<feature type="transmembrane region" description="Helical" evidence="11">
    <location>
        <begin position="406"/>
        <end position="428"/>
    </location>
</feature>
<feature type="transmembrane region" description="Helical" evidence="11">
    <location>
        <begin position="594"/>
        <end position="611"/>
    </location>
</feature>
<keyword evidence="9 11" id="KW-0472">Membrane</keyword>
<feature type="transmembrane region" description="Helical" evidence="11">
    <location>
        <begin position="704"/>
        <end position="725"/>
    </location>
</feature>
<accession>M7CF75</accession>
<evidence type="ECO:0000256" key="11">
    <source>
        <dbReference type="RuleBase" id="RU369051"/>
    </source>
</evidence>
<keyword evidence="10" id="KW-0325">Glycoprotein</keyword>
<dbReference type="InterPro" id="IPR022764">
    <property type="entry name" value="Peptidase_S54_rhomboid_dom"/>
</dbReference>
<dbReference type="GO" id="GO:0042058">
    <property type="term" value="P:regulation of epidermal growth factor receptor signaling pathway"/>
    <property type="evidence" value="ECO:0007669"/>
    <property type="project" value="UniProtKB-UniRule"/>
</dbReference>
<feature type="transmembrane region" description="Helical" evidence="11">
    <location>
        <begin position="617"/>
        <end position="635"/>
    </location>
</feature>
<dbReference type="PANTHER" id="PTHR45965">
    <property type="entry name" value="INACTIVE RHOMBOID PROTEIN"/>
    <property type="match status" value="1"/>
</dbReference>
<dbReference type="STRING" id="8469.M7CF75"/>
<name>M7CF75_CHEMY</name>
<dbReference type="EMBL" id="KB516361">
    <property type="protein sequence ID" value="EMP39527.1"/>
    <property type="molecule type" value="Genomic_DNA"/>
</dbReference>
<dbReference type="Gene3D" id="1.20.1540.10">
    <property type="entry name" value="Rhomboid-like"/>
    <property type="match status" value="1"/>
</dbReference>
<dbReference type="AlphaFoldDB" id="M7CF75"/>
<keyword evidence="5 11" id="KW-0812">Transmembrane</keyword>
<evidence type="ECO:0000256" key="7">
    <source>
        <dbReference type="ARBA" id="ARBA00022989"/>
    </source>
</evidence>
<evidence type="ECO:0000256" key="4">
    <source>
        <dbReference type="ARBA" id="ARBA00009045"/>
    </source>
</evidence>
<evidence type="ECO:0000256" key="2">
    <source>
        <dbReference type="ARBA" id="ARBA00004477"/>
    </source>
</evidence>
<comment type="similarity">
    <text evidence="4 11">Belongs to the peptidase S54 family.</text>
</comment>
<dbReference type="InterPro" id="IPR022241">
    <property type="entry name" value="iRhom1_2_N"/>
</dbReference>
<comment type="caution">
    <text evidence="11">Lacks conserved residue(s) required for the propagation of feature annotation.</text>
</comment>
<keyword evidence="7 11" id="KW-1133">Transmembrane helix</keyword>
<dbReference type="Pfam" id="PF01694">
    <property type="entry name" value="Rhomboid"/>
    <property type="match status" value="1"/>
</dbReference>
<evidence type="ECO:0000256" key="10">
    <source>
        <dbReference type="ARBA" id="ARBA00023180"/>
    </source>
</evidence>
<dbReference type="InterPro" id="IPR051512">
    <property type="entry name" value="Inactive_Rhomboid"/>
</dbReference>
<evidence type="ECO:0000259" key="13">
    <source>
        <dbReference type="Pfam" id="PF12595"/>
    </source>
</evidence>
<dbReference type="GO" id="GO:0050709">
    <property type="term" value="P:negative regulation of protein secretion"/>
    <property type="evidence" value="ECO:0007669"/>
    <property type="project" value="UniProtKB-UniRule"/>
</dbReference>
<protein>
    <recommendedName>
        <fullName evidence="11">Inactive rhomboid protein</fullName>
        <shortName evidence="11">iRhom</shortName>
    </recommendedName>
    <alternativeName>
        <fullName evidence="11">Rhomboid family member</fullName>
    </alternativeName>
    <alternativeName>
        <fullName evidence="11">Rhomboid veinlet-like protein</fullName>
    </alternativeName>
</protein>
<keyword evidence="6 11" id="KW-0256">Endoplasmic reticulum</keyword>
<evidence type="ECO:0000313" key="14">
    <source>
        <dbReference type="EMBL" id="EMP39527.1"/>
    </source>
</evidence>
<evidence type="ECO:0000256" key="5">
    <source>
        <dbReference type="ARBA" id="ARBA00022692"/>
    </source>
</evidence>
<comment type="subcellular location">
    <subcellularLocation>
        <location evidence="2 11">Endoplasmic reticulum membrane</location>
        <topology evidence="2 11">Multi-pass membrane protein</topology>
    </subcellularLocation>
    <subcellularLocation>
        <location evidence="3">Golgi apparatus membrane</location>
        <topology evidence="3">Multi-pass membrane protein</topology>
    </subcellularLocation>
</comment>